<evidence type="ECO:0000313" key="1">
    <source>
        <dbReference type="EMBL" id="SIT56740.1"/>
    </source>
</evidence>
<dbReference type="STRING" id="1631249.BQ8794_30189"/>
<gene>
    <name evidence="1" type="ORF">BQ8794_30189</name>
</gene>
<keyword evidence="2" id="KW-1185">Reference proteome</keyword>
<sequence>MVKERQSMVYIWPRKDIRMKARWLFTGTVFAVIAQSSLACMYSPEAHAQEGSFEDFPFLVRCELSGIVRAYYLSKIGPDGVAVYITPDNQAGTITIRGKAEPVGGDWSGSCAGKTLEELRSAGQAYDLPH</sequence>
<dbReference type="AlphaFoldDB" id="A0A1R3VA01"/>
<reference evidence="2" key="1">
    <citation type="submission" date="2017-01" db="EMBL/GenBank/DDBJ databases">
        <authorList>
            <person name="Brunel B."/>
        </authorList>
    </citation>
    <scope>NUCLEOTIDE SEQUENCE [LARGE SCALE GENOMIC DNA]</scope>
</reference>
<protein>
    <submittedName>
        <fullName evidence="1">Uncharacterized protein</fullName>
    </submittedName>
</protein>
<accession>A0A1R3VA01</accession>
<dbReference type="Proteomes" id="UP000188388">
    <property type="component" value="Unassembled WGS sequence"/>
</dbReference>
<evidence type="ECO:0000313" key="2">
    <source>
        <dbReference type="Proteomes" id="UP000188388"/>
    </source>
</evidence>
<proteinExistence type="predicted"/>
<organism evidence="1 2">
    <name type="scientific">Mesorhizobium prunaredense</name>
    <dbReference type="NCBI Taxonomy" id="1631249"/>
    <lineage>
        <taxon>Bacteria</taxon>
        <taxon>Pseudomonadati</taxon>
        <taxon>Pseudomonadota</taxon>
        <taxon>Alphaproteobacteria</taxon>
        <taxon>Hyphomicrobiales</taxon>
        <taxon>Phyllobacteriaceae</taxon>
        <taxon>Mesorhizobium</taxon>
    </lineage>
</organism>
<dbReference type="EMBL" id="FTPD01000023">
    <property type="protein sequence ID" value="SIT56740.1"/>
    <property type="molecule type" value="Genomic_DNA"/>
</dbReference>
<name>A0A1R3VA01_9HYPH</name>